<evidence type="ECO:0000313" key="2">
    <source>
        <dbReference type="Proteomes" id="UP000784294"/>
    </source>
</evidence>
<proteinExistence type="predicted"/>
<dbReference type="Proteomes" id="UP000784294">
    <property type="component" value="Unassembled WGS sequence"/>
</dbReference>
<gene>
    <name evidence="1" type="ORF">PXEA_LOCUS13024</name>
</gene>
<sequence length="261" mass="28378">MLHNHHQRKSSSNAYNKADLQVCDLPSSSKPQSKALALTASISRRPSTSIASLSQVDILINGDDSTDSDLALSCRLASFKGPSRFHDSDPGSLSIVHSDDEPLTPLNGDPVQFKTPLHNTCELEKVSSSPKLSLRQARGQLTCNEIGNLIVPYVKQTLSLNANNTQRPLPEPRLTVKKANGDRIDRIGSRVVASSTLASIPMAPGAALSTTSSWLLRLFESTLFNMDLALQYLHKTQEPGVLAYLSESILSVLFLIKITTF</sequence>
<dbReference type="OrthoDB" id="10264149at2759"/>
<accession>A0A448WT30</accession>
<name>A0A448WT30_9PLAT</name>
<protein>
    <submittedName>
        <fullName evidence="1">Uncharacterized protein</fullName>
    </submittedName>
</protein>
<organism evidence="1 2">
    <name type="scientific">Protopolystoma xenopodis</name>
    <dbReference type="NCBI Taxonomy" id="117903"/>
    <lineage>
        <taxon>Eukaryota</taxon>
        <taxon>Metazoa</taxon>
        <taxon>Spiralia</taxon>
        <taxon>Lophotrochozoa</taxon>
        <taxon>Platyhelminthes</taxon>
        <taxon>Monogenea</taxon>
        <taxon>Polyopisthocotylea</taxon>
        <taxon>Polystomatidea</taxon>
        <taxon>Polystomatidae</taxon>
        <taxon>Protopolystoma</taxon>
    </lineage>
</organism>
<evidence type="ECO:0000313" key="1">
    <source>
        <dbReference type="EMBL" id="VEL19584.1"/>
    </source>
</evidence>
<keyword evidence="2" id="KW-1185">Reference proteome</keyword>
<dbReference type="EMBL" id="CAAALY010042236">
    <property type="protein sequence ID" value="VEL19584.1"/>
    <property type="molecule type" value="Genomic_DNA"/>
</dbReference>
<dbReference type="AlphaFoldDB" id="A0A448WT30"/>
<comment type="caution">
    <text evidence="1">The sequence shown here is derived from an EMBL/GenBank/DDBJ whole genome shotgun (WGS) entry which is preliminary data.</text>
</comment>
<reference evidence="1" key="1">
    <citation type="submission" date="2018-11" db="EMBL/GenBank/DDBJ databases">
        <authorList>
            <consortium name="Pathogen Informatics"/>
        </authorList>
    </citation>
    <scope>NUCLEOTIDE SEQUENCE</scope>
</reference>